<evidence type="ECO:0000256" key="3">
    <source>
        <dbReference type="ARBA" id="ARBA00022475"/>
    </source>
</evidence>
<evidence type="ECO:0000256" key="7">
    <source>
        <dbReference type="SAM" id="Phobius"/>
    </source>
</evidence>
<evidence type="ECO:0000256" key="6">
    <source>
        <dbReference type="ARBA" id="ARBA00023136"/>
    </source>
</evidence>
<organism evidence="9 10">
    <name type="scientific">Rossellomorea vietnamensis</name>
    <dbReference type="NCBI Taxonomy" id="218284"/>
    <lineage>
        <taxon>Bacteria</taxon>
        <taxon>Bacillati</taxon>
        <taxon>Bacillota</taxon>
        <taxon>Bacilli</taxon>
        <taxon>Bacillales</taxon>
        <taxon>Bacillaceae</taxon>
        <taxon>Rossellomorea</taxon>
    </lineage>
</organism>
<feature type="domain" description="ABC transmembrane type-1" evidence="8">
    <location>
        <begin position="85"/>
        <end position="267"/>
    </location>
</feature>
<evidence type="ECO:0000313" key="9">
    <source>
        <dbReference type="EMBL" id="KPL60438.1"/>
    </source>
</evidence>
<dbReference type="SUPFAM" id="SSF161098">
    <property type="entry name" value="MetI-like"/>
    <property type="match status" value="1"/>
</dbReference>
<dbReference type="OrthoDB" id="2958608at2"/>
<comment type="caution">
    <text evidence="9">The sequence shown here is derived from an EMBL/GenBank/DDBJ whole genome shotgun (WGS) entry which is preliminary data.</text>
</comment>
<feature type="transmembrane region" description="Helical" evidence="7">
    <location>
        <begin position="216"/>
        <end position="236"/>
    </location>
</feature>
<dbReference type="PANTHER" id="PTHR30465">
    <property type="entry name" value="INNER MEMBRANE ABC TRANSPORTER"/>
    <property type="match status" value="1"/>
</dbReference>
<dbReference type="EMBL" id="LIXZ01000004">
    <property type="protein sequence ID" value="KPL60438.1"/>
    <property type="molecule type" value="Genomic_DNA"/>
</dbReference>
<dbReference type="CDD" id="cd06261">
    <property type="entry name" value="TM_PBP2"/>
    <property type="match status" value="1"/>
</dbReference>
<dbReference type="PANTHER" id="PTHR30465:SF44">
    <property type="entry name" value="ABC-TYPE DIPEPTIDE_OLIGOPEPTIDE TRANSPORT SYSTEM, PERMEASE COMPONENT"/>
    <property type="match status" value="1"/>
</dbReference>
<sequence length="281" mass="32366">MVLKFVFVLLGIILLTGLIGLFNEGVDLSLKQYMLNIVEISISLVHSESMTITNESNNTYPMFPSFWEPYFYSVSIFLSAFLLAVLMGIFLAYLTHLLPSRWSKFILRATNLLESTPDIFILIVIQYSVILILKETGVLLFPIVGSQEKVYLVPIVTLSILPTIMWFRVIYLLVCDEYGKPYVDLIKSRGMSKHSIFFIHVLRNIAFSLLNHSKSIILFLLSSLIVFERLFNIYGITHFILSFSQMDVICFSLIMFYLPVFMLLILIRIFVDRKTGQKVVI</sequence>
<keyword evidence="5 7" id="KW-1133">Transmembrane helix</keyword>
<dbReference type="InterPro" id="IPR035906">
    <property type="entry name" value="MetI-like_sf"/>
</dbReference>
<evidence type="ECO:0000256" key="4">
    <source>
        <dbReference type="ARBA" id="ARBA00022692"/>
    </source>
</evidence>
<feature type="transmembrane region" description="Helical" evidence="7">
    <location>
        <begin position="150"/>
        <end position="174"/>
    </location>
</feature>
<feature type="transmembrane region" description="Helical" evidence="7">
    <location>
        <begin position="119"/>
        <end position="144"/>
    </location>
</feature>
<dbReference type="PATRIC" id="fig|218284.4.peg.2886"/>
<dbReference type="Proteomes" id="UP000050398">
    <property type="component" value="Unassembled WGS sequence"/>
</dbReference>
<feature type="transmembrane region" description="Helical" evidence="7">
    <location>
        <begin position="248"/>
        <end position="271"/>
    </location>
</feature>
<comment type="subcellular location">
    <subcellularLocation>
        <location evidence="1">Cell membrane</location>
        <topology evidence="1">Multi-pass membrane protein</topology>
    </subcellularLocation>
</comment>
<accession>A0A0P6W4G0</accession>
<dbReference type="InterPro" id="IPR000515">
    <property type="entry name" value="MetI-like"/>
</dbReference>
<evidence type="ECO:0000313" key="10">
    <source>
        <dbReference type="Proteomes" id="UP000050398"/>
    </source>
</evidence>
<keyword evidence="6 7" id="KW-0472">Membrane</keyword>
<protein>
    <submittedName>
        <fullName evidence="9">Peptide transporter</fullName>
    </submittedName>
</protein>
<evidence type="ECO:0000256" key="2">
    <source>
        <dbReference type="ARBA" id="ARBA00022448"/>
    </source>
</evidence>
<dbReference type="Pfam" id="PF00528">
    <property type="entry name" value="BPD_transp_1"/>
    <property type="match status" value="1"/>
</dbReference>
<keyword evidence="4 7" id="KW-0812">Transmembrane</keyword>
<evidence type="ECO:0000259" key="8">
    <source>
        <dbReference type="Pfam" id="PF00528"/>
    </source>
</evidence>
<feature type="transmembrane region" description="Helical" evidence="7">
    <location>
        <begin position="70"/>
        <end position="98"/>
    </location>
</feature>
<keyword evidence="3" id="KW-1003">Cell membrane</keyword>
<reference evidence="9 10" key="1">
    <citation type="submission" date="2015-08" db="EMBL/GenBank/DDBJ databases">
        <title>Draft Genome Sequence of Bacillus vietnamensis UCD-SED5.</title>
        <authorList>
            <person name="Lee R.D."/>
            <person name="Jospin G."/>
            <person name="Lang J.M."/>
            <person name="Coil D.A."/>
            <person name="Eisen J.A."/>
        </authorList>
    </citation>
    <scope>NUCLEOTIDE SEQUENCE [LARGE SCALE GENOMIC DNA]</scope>
    <source>
        <strain evidence="9 10">UCD-SED5</strain>
    </source>
</reference>
<dbReference type="GO" id="GO:0005886">
    <property type="term" value="C:plasma membrane"/>
    <property type="evidence" value="ECO:0007669"/>
    <property type="project" value="UniProtKB-SubCell"/>
</dbReference>
<gene>
    <name evidence="9" type="ORF">AM506_06935</name>
</gene>
<dbReference type="GO" id="GO:0055085">
    <property type="term" value="P:transmembrane transport"/>
    <property type="evidence" value="ECO:0007669"/>
    <property type="project" value="InterPro"/>
</dbReference>
<keyword evidence="2" id="KW-0813">Transport</keyword>
<name>A0A0P6W4G0_9BACI</name>
<evidence type="ECO:0000256" key="5">
    <source>
        <dbReference type="ARBA" id="ARBA00022989"/>
    </source>
</evidence>
<dbReference type="AlphaFoldDB" id="A0A0P6W4G0"/>
<dbReference type="eggNOG" id="COG0601">
    <property type="taxonomic scope" value="Bacteria"/>
</dbReference>
<evidence type="ECO:0000256" key="1">
    <source>
        <dbReference type="ARBA" id="ARBA00004651"/>
    </source>
</evidence>
<proteinExistence type="predicted"/>